<proteinExistence type="predicted"/>
<evidence type="ECO:0000313" key="2">
    <source>
        <dbReference type="Proteomes" id="UP000712157"/>
    </source>
</evidence>
<organism evidence="1 2">
    <name type="scientific">Diplocloster agilis</name>
    <dbReference type="NCBI Taxonomy" id="2850323"/>
    <lineage>
        <taxon>Bacteria</taxon>
        <taxon>Bacillati</taxon>
        <taxon>Bacillota</taxon>
        <taxon>Clostridia</taxon>
        <taxon>Lachnospirales</taxon>
        <taxon>Lachnospiraceae</taxon>
        <taxon>Diplocloster</taxon>
    </lineage>
</organism>
<gene>
    <name evidence="1" type="ORF">KTH89_22135</name>
</gene>
<dbReference type="Proteomes" id="UP000712157">
    <property type="component" value="Unassembled WGS sequence"/>
</dbReference>
<dbReference type="RefSeq" id="WP_158343133.1">
    <property type="nucleotide sequence ID" value="NZ_JAHQCW010000054.1"/>
</dbReference>
<evidence type="ECO:0000313" key="1">
    <source>
        <dbReference type="EMBL" id="MBU9739237.1"/>
    </source>
</evidence>
<dbReference type="EMBL" id="JAHQCW010000054">
    <property type="protein sequence ID" value="MBU9739237.1"/>
    <property type="molecule type" value="Genomic_DNA"/>
</dbReference>
<name>A0A949K963_9FIRM</name>
<reference evidence="1" key="1">
    <citation type="submission" date="2021-06" db="EMBL/GenBank/DDBJ databases">
        <title>Description of novel taxa of the family Lachnospiraceae.</title>
        <authorList>
            <person name="Chaplin A.V."/>
            <person name="Sokolova S.R."/>
            <person name="Pikina A.P."/>
            <person name="Korzhanova M."/>
            <person name="Belova V."/>
            <person name="Korostin D."/>
            <person name="Efimov B.A."/>
        </authorList>
    </citation>
    <scope>NUCLEOTIDE SEQUENCE</scope>
    <source>
        <strain evidence="1">ASD5720</strain>
    </source>
</reference>
<comment type="caution">
    <text evidence="1">The sequence shown here is derived from an EMBL/GenBank/DDBJ whole genome shotgun (WGS) entry which is preliminary data.</text>
</comment>
<dbReference type="AlphaFoldDB" id="A0A949K963"/>
<accession>A0A949K963</accession>
<protein>
    <submittedName>
        <fullName evidence="1">Uncharacterized protein</fullName>
    </submittedName>
</protein>
<keyword evidence="2" id="KW-1185">Reference proteome</keyword>
<sequence length="75" mass="8785">MRTEKFKMERPGLVKAGDKVKINELKTGAYAYIIEPAVAMSGFYQERERIKSEYGIVHEVQENDRGFYVYVDFDE</sequence>